<dbReference type="Gene3D" id="2.102.10.10">
    <property type="entry name" value="Rieske [2Fe-2S] iron-sulphur domain"/>
    <property type="match status" value="1"/>
</dbReference>
<proteinExistence type="predicted"/>
<sequence length="377" mass="42027">MGATNPHQVLETRMSSAIATPSASSTAAATTTQPLTFQRSPALPRNCTFEAHDWEILSRYWHPVAFAADVADQPVSVTLLDEPLVVFRSNGQLASARDICPHRGAPLSQGWVDNGNIVCPYHGLAYGSDGKCKHIPSQTDGPIPERLKLVTYATQEAYGLVWVSLGGGTEALPSFPYWNDPDFQQILPPSIDINASAGRQTEGFIDVAHFAWIHHDSFADRHNPVVPQYSVERRERGMKAEYVSNVSNFPKSMQHRAPDDYPWHRIFEVDVPFFARLTVHFPENGRLSILNAASPVSARKTRLFVPIVRNFDKDLPLEDVYAFNRQVFEEDRAIVEQQRPEDLPIDRAAEAPILADRSSGAYRRALAEIGLGQAYVR</sequence>
<dbReference type="SUPFAM" id="SSF50022">
    <property type="entry name" value="ISP domain"/>
    <property type="match status" value="1"/>
</dbReference>
<dbReference type="GO" id="GO:0004497">
    <property type="term" value="F:monooxygenase activity"/>
    <property type="evidence" value="ECO:0007669"/>
    <property type="project" value="UniProtKB-KW"/>
</dbReference>
<keyword evidence="7" id="KW-0503">Monooxygenase</keyword>
<evidence type="ECO:0000256" key="4">
    <source>
        <dbReference type="ARBA" id="ARBA00023004"/>
    </source>
</evidence>
<evidence type="ECO:0000256" key="3">
    <source>
        <dbReference type="ARBA" id="ARBA00023002"/>
    </source>
</evidence>
<keyword evidence="2" id="KW-0479">Metal-binding</keyword>
<keyword evidence="5" id="KW-0411">Iron-sulfur</keyword>
<keyword evidence="4" id="KW-0408">Iron</keyword>
<dbReference type="PANTHER" id="PTHR21266:SF57">
    <property type="entry name" value="3-CHLOROBENZOATE-3,4-DIOXYGENASE"/>
    <property type="match status" value="1"/>
</dbReference>
<dbReference type="EMBL" id="QLTK01000004">
    <property type="protein sequence ID" value="RAS35783.1"/>
    <property type="molecule type" value="Genomic_DNA"/>
</dbReference>
<dbReference type="GO" id="GO:0008168">
    <property type="term" value="F:methyltransferase activity"/>
    <property type="evidence" value="ECO:0007669"/>
    <property type="project" value="UniProtKB-KW"/>
</dbReference>
<dbReference type="InterPro" id="IPR017941">
    <property type="entry name" value="Rieske_2Fe-2S"/>
</dbReference>
<reference evidence="7 8" key="1">
    <citation type="submission" date="2018-06" db="EMBL/GenBank/DDBJ databases">
        <title>Genomic Encyclopedia of Type Strains, Phase III (KMG-III): the genomes of soil and plant-associated and newly described type strains.</title>
        <authorList>
            <person name="Whitman W."/>
        </authorList>
    </citation>
    <scope>NUCLEOTIDE SEQUENCE [LARGE SCALE GENOMIC DNA]</scope>
    <source>
        <strain evidence="7 8">LMG 23644</strain>
    </source>
</reference>
<keyword evidence="7" id="KW-0489">Methyltransferase</keyword>
<evidence type="ECO:0000259" key="6">
    <source>
        <dbReference type="PROSITE" id="PS51296"/>
    </source>
</evidence>
<evidence type="ECO:0000256" key="1">
    <source>
        <dbReference type="ARBA" id="ARBA00022714"/>
    </source>
</evidence>
<feature type="domain" description="Rieske" evidence="6">
    <location>
        <begin position="61"/>
        <end position="163"/>
    </location>
</feature>
<keyword evidence="7" id="KW-0808">Transferase</keyword>
<gene>
    <name evidence="7" type="ORF">BX591_104110</name>
</gene>
<evidence type="ECO:0000256" key="2">
    <source>
        <dbReference type="ARBA" id="ARBA00022723"/>
    </source>
</evidence>
<comment type="caution">
    <text evidence="7">The sequence shown here is derived from an EMBL/GenBank/DDBJ whole genome shotgun (WGS) entry which is preliminary data.</text>
</comment>
<dbReference type="GO" id="GO:0051537">
    <property type="term" value="F:2 iron, 2 sulfur cluster binding"/>
    <property type="evidence" value="ECO:0007669"/>
    <property type="project" value="UniProtKB-KW"/>
</dbReference>
<dbReference type="PANTHER" id="PTHR21266">
    <property type="entry name" value="IRON-SULFUR DOMAIN CONTAINING PROTEIN"/>
    <property type="match status" value="1"/>
</dbReference>
<dbReference type="InterPro" id="IPR050584">
    <property type="entry name" value="Cholesterol_7-desaturase"/>
</dbReference>
<accession>A0A329CLS5</accession>
<dbReference type="GO" id="GO:0032259">
    <property type="term" value="P:methylation"/>
    <property type="evidence" value="ECO:0007669"/>
    <property type="project" value="UniProtKB-KW"/>
</dbReference>
<dbReference type="Pfam" id="PF19112">
    <property type="entry name" value="VanA_C"/>
    <property type="match status" value="1"/>
</dbReference>
<dbReference type="InterPro" id="IPR044043">
    <property type="entry name" value="VanA_C_cat"/>
</dbReference>
<protein>
    <submittedName>
        <fullName evidence="7">Vanillate O-demethylase monooxygenase subunit</fullName>
    </submittedName>
</protein>
<dbReference type="PROSITE" id="PS51296">
    <property type="entry name" value="RIESKE"/>
    <property type="match status" value="1"/>
</dbReference>
<dbReference type="Proteomes" id="UP000248918">
    <property type="component" value="Unassembled WGS sequence"/>
</dbReference>
<dbReference type="Pfam" id="PF00355">
    <property type="entry name" value="Rieske"/>
    <property type="match status" value="1"/>
</dbReference>
<dbReference type="GO" id="GO:0046872">
    <property type="term" value="F:metal ion binding"/>
    <property type="evidence" value="ECO:0007669"/>
    <property type="project" value="UniProtKB-KW"/>
</dbReference>
<dbReference type="InterPro" id="IPR036922">
    <property type="entry name" value="Rieske_2Fe-2S_sf"/>
</dbReference>
<keyword evidence="1" id="KW-0001">2Fe-2S</keyword>
<organism evidence="7 8">
    <name type="scientific">Paraburkholderia bryophila</name>
    <dbReference type="NCBI Taxonomy" id="420952"/>
    <lineage>
        <taxon>Bacteria</taxon>
        <taxon>Pseudomonadati</taxon>
        <taxon>Pseudomonadota</taxon>
        <taxon>Betaproteobacteria</taxon>
        <taxon>Burkholderiales</taxon>
        <taxon>Burkholderiaceae</taxon>
        <taxon>Paraburkholderia</taxon>
    </lineage>
</organism>
<dbReference type="CDD" id="cd03469">
    <property type="entry name" value="Rieske_RO_Alpha_N"/>
    <property type="match status" value="1"/>
</dbReference>
<evidence type="ECO:0000313" key="8">
    <source>
        <dbReference type="Proteomes" id="UP000248918"/>
    </source>
</evidence>
<evidence type="ECO:0000313" key="7">
    <source>
        <dbReference type="EMBL" id="RAS35783.1"/>
    </source>
</evidence>
<evidence type="ECO:0000256" key="5">
    <source>
        <dbReference type="ARBA" id="ARBA00023014"/>
    </source>
</evidence>
<keyword evidence="3" id="KW-0560">Oxidoreductase</keyword>
<dbReference type="SUPFAM" id="SSF55961">
    <property type="entry name" value="Bet v1-like"/>
    <property type="match status" value="1"/>
</dbReference>
<dbReference type="AlphaFoldDB" id="A0A329CLS5"/>
<name>A0A329CLS5_9BURK</name>
<dbReference type="Gene3D" id="3.90.380.10">
    <property type="entry name" value="Naphthalene 1,2-dioxygenase Alpha Subunit, Chain A, domain 1"/>
    <property type="match status" value="1"/>
</dbReference>